<evidence type="ECO:0000313" key="4">
    <source>
        <dbReference type="EMBL" id="RID52714.1"/>
    </source>
</evidence>
<dbReference type="EMBL" id="CM010634">
    <property type="protein sequence ID" value="RID52714.1"/>
    <property type="molecule type" value="Genomic_DNA"/>
</dbReference>
<name>A0A397YLB9_BRACM</name>
<dbReference type="GO" id="GO:0008270">
    <property type="term" value="F:zinc ion binding"/>
    <property type="evidence" value="ECO:0007669"/>
    <property type="project" value="UniProtKB-KW"/>
</dbReference>
<dbReference type="GO" id="GO:0003676">
    <property type="term" value="F:nucleic acid binding"/>
    <property type="evidence" value="ECO:0007669"/>
    <property type="project" value="InterPro"/>
</dbReference>
<sequence length="399" mass="43868">MKSKLRISPQVYVAFPCESSPSDPKSMGGSSGSLVSSAPDPEVLRQNIDLEVKLQSSSVPASIPSASVPSYAARFKSSLRNLRKISDPSFLEDGTPVVQAPPSVLLETSDLWKDHVVAHFHGRMPPAGKIIADLNPVWGKFGRITVRTVSATCCLIYIPSVQTREWVLQVGYWQADRCAFSVYPWSSDGNLAAQELLFAPTWAVLKNVPPQLYSLDGISVVASGIGDPLHTEKSRLDPYHFGDTKVKVEIDLSQTPPEVVEVRDSQGNSVRINVEYPSLPPKCINCGKFGHLMNRCHKPLMKKAQSQKKETVISVVKAAEDLSLVEAANEKKKADQVDNKEKDAQIEVSVMEKGKSRSRARRRSRSRVKARALSSPPEALVVVLEDQEKKEQEVGIVGY</sequence>
<dbReference type="InterPro" id="IPR040256">
    <property type="entry name" value="At4g02000-like"/>
</dbReference>
<dbReference type="InterPro" id="IPR025558">
    <property type="entry name" value="DUF4283"/>
</dbReference>
<feature type="compositionally biased region" description="Low complexity" evidence="2">
    <location>
        <begin position="26"/>
        <end position="37"/>
    </location>
</feature>
<organism evidence="4 5">
    <name type="scientific">Brassica campestris</name>
    <name type="common">Field mustard</name>
    <dbReference type="NCBI Taxonomy" id="3711"/>
    <lineage>
        <taxon>Eukaryota</taxon>
        <taxon>Viridiplantae</taxon>
        <taxon>Streptophyta</taxon>
        <taxon>Embryophyta</taxon>
        <taxon>Tracheophyta</taxon>
        <taxon>Spermatophyta</taxon>
        <taxon>Magnoliopsida</taxon>
        <taxon>eudicotyledons</taxon>
        <taxon>Gunneridae</taxon>
        <taxon>Pentapetalae</taxon>
        <taxon>rosids</taxon>
        <taxon>malvids</taxon>
        <taxon>Brassicales</taxon>
        <taxon>Brassicaceae</taxon>
        <taxon>Brassiceae</taxon>
        <taxon>Brassica</taxon>
    </lineage>
</organism>
<evidence type="ECO:0000313" key="5">
    <source>
        <dbReference type="Proteomes" id="UP000264353"/>
    </source>
</evidence>
<feature type="region of interest" description="Disordered" evidence="2">
    <location>
        <begin position="16"/>
        <end position="39"/>
    </location>
</feature>
<evidence type="ECO:0000259" key="3">
    <source>
        <dbReference type="PROSITE" id="PS50158"/>
    </source>
</evidence>
<proteinExistence type="predicted"/>
<dbReference type="PROSITE" id="PS50158">
    <property type="entry name" value="ZF_CCHC"/>
    <property type="match status" value="1"/>
</dbReference>
<protein>
    <recommendedName>
        <fullName evidence="3">CCHC-type domain-containing protein</fullName>
    </recommendedName>
</protein>
<keyword evidence="1" id="KW-0479">Metal-binding</keyword>
<reference evidence="4 5" key="1">
    <citation type="submission" date="2018-06" db="EMBL/GenBank/DDBJ databases">
        <title>WGS assembly of Brassica rapa FPsc.</title>
        <authorList>
            <person name="Bowman J."/>
            <person name="Kohchi T."/>
            <person name="Yamato K."/>
            <person name="Jenkins J."/>
            <person name="Shu S."/>
            <person name="Ishizaki K."/>
            <person name="Yamaoka S."/>
            <person name="Nishihama R."/>
            <person name="Nakamura Y."/>
            <person name="Berger F."/>
            <person name="Adam C."/>
            <person name="Aki S."/>
            <person name="Althoff F."/>
            <person name="Araki T."/>
            <person name="Arteaga-Vazquez M."/>
            <person name="Balasubrmanian S."/>
            <person name="Bauer D."/>
            <person name="Boehm C."/>
            <person name="Briginshaw L."/>
            <person name="Caballero-Perez J."/>
            <person name="Catarino B."/>
            <person name="Chen F."/>
            <person name="Chiyoda S."/>
            <person name="Chovatia M."/>
            <person name="Davies K."/>
            <person name="Delmans M."/>
            <person name="Demura T."/>
            <person name="Dierschke T."/>
            <person name="Dolan L."/>
            <person name="Dorantes-Acosta A."/>
            <person name="Eklund D."/>
            <person name="Florent S."/>
            <person name="Flores-Sandoval E."/>
            <person name="Fujiyama A."/>
            <person name="Fukuzawa H."/>
            <person name="Galik B."/>
            <person name="Grimanelli D."/>
            <person name="Grimwood J."/>
            <person name="Grossniklaus U."/>
            <person name="Hamada T."/>
            <person name="Haseloff J."/>
            <person name="Hetherington A."/>
            <person name="Higo A."/>
            <person name="Hirakawa Y."/>
            <person name="Hundley H."/>
            <person name="Ikeda Y."/>
            <person name="Inoue K."/>
            <person name="Inoue S."/>
            <person name="Ishida S."/>
            <person name="Jia Q."/>
            <person name="Kakita M."/>
            <person name="Kanazawa T."/>
            <person name="Kawai Y."/>
            <person name="Kawashima T."/>
            <person name="Kennedy M."/>
            <person name="Kinose K."/>
            <person name="Kinoshita T."/>
            <person name="Kohara Y."/>
            <person name="Koide E."/>
            <person name="Komatsu K."/>
            <person name="Kopischke S."/>
            <person name="Kubo M."/>
            <person name="Kyozuka J."/>
            <person name="Lagercrantz U."/>
            <person name="Lin S."/>
            <person name="Lindquist E."/>
            <person name="Lipzen A."/>
            <person name="Lu C."/>
            <person name="Luna E."/>
            <person name="Martienssen R."/>
            <person name="Minamino N."/>
            <person name="Mizutani M."/>
            <person name="Mizutani M."/>
            <person name="Mochizuki N."/>
            <person name="Monte I."/>
            <person name="Mosher R."/>
            <person name="Nagasaki H."/>
            <person name="Nakagami H."/>
            <person name="Naramoto S."/>
            <person name="Nishitani K."/>
            <person name="Ohtani M."/>
            <person name="Okamoto T."/>
            <person name="Okumura M."/>
            <person name="Phillips J."/>
            <person name="Pollak B."/>
            <person name="Reinders A."/>
            <person name="Roevekamp M."/>
            <person name="Sano R."/>
            <person name="Sawa S."/>
            <person name="Schmid M."/>
            <person name="Shirakawa M."/>
            <person name="Solano R."/>
            <person name="Spunde A."/>
            <person name="Suetsugu N."/>
            <person name="Sugano S."/>
            <person name="Sugiyama A."/>
            <person name="Sun R."/>
            <person name="Suzuki Y."/>
            <person name="Takenaka M."/>
            <person name="Takezawa D."/>
            <person name="Tomogane H."/>
            <person name="Tsuzuki M."/>
            <person name="Ueda T."/>
            <person name="Umeda M."/>
            <person name="Ward J."/>
            <person name="Watanabe Y."/>
            <person name="Yazaki K."/>
            <person name="Yokoyama R."/>
            <person name="Yoshitake Y."/>
            <person name="Yotsui I."/>
            <person name="Zachgo S."/>
            <person name="Schmutz J."/>
        </authorList>
    </citation>
    <scope>NUCLEOTIDE SEQUENCE [LARGE SCALE GENOMIC DNA]</scope>
    <source>
        <strain evidence="5">cv. B-3</strain>
    </source>
</reference>
<dbReference type="AlphaFoldDB" id="A0A397YLB9"/>
<feature type="compositionally biased region" description="Basic residues" evidence="2">
    <location>
        <begin position="356"/>
        <end position="370"/>
    </location>
</feature>
<keyword evidence="1" id="KW-0863">Zinc-finger</keyword>
<evidence type="ECO:0000256" key="1">
    <source>
        <dbReference type="PROSITE-ProRule" id="PRU00047"/>
    </source>
</evidence>
<feature type="domain" description="CCHC-type" evidence="3">
    <location>
        <begin position="282"/>
        <end position="296"/>
    </location>
</feature>
<dbReference type="PANTHER" id="PTHR31286:SF181">
    <property type="entry name" value="ZINC KNUCKLE (CCHC-TYPE) FAMILY PROTEIN"/>
    <property type="match status" value="1"/>
</dbReference>
<keyword evidence="1" id="KW-0862">Zinc</keyword>
<evidence type="ECO:0000256" key="2">
    <source>
        <dbReference type="SAM" id="MobiDB-lite"/>
    </source>
</evidence>
<accession>A0A397YLB9</accession>
<dbReference type="Proteomes" id="UP000264353">
    <property type="component" value="Chromosome A7"/>
</dbReference>
<feature type="region of interest" description="Disordered" evidence="2">
    <location>
        <begin position="350"/>
        <end position="376"/>
    </location>
</feature>
<gene>
    <name evidence="4" type="ORF">BRARA_G00160</name>
</gene>
<dbReference type="InterPro" id="IPR001878">
    <property type="entry name" value="Znf_CCHC"/>
</dbReference>
<dbReference type="Pfam" id="PF14111">
    <property type="entry name" value="DUF4283"/>
    <property type="match status" value="1"/>
</dbReference>
<dbReference type="PANTHER" id="PTHR31286">
    <property type="entry name" value="GLYCINE-RICH CELL WALL STRUCTURAL PROTEIN 1.8-LIKE"/>
    <property type="match status" value="1"/>
</dbReference>